<dbReference type="EMBL" id="QXIR01000024">
    <property type="protein sequence ID" value="RIW30913.1"/>
    <property type="molecule type" value="Genomic_DNA"/>
</dbReference>
<protein>
    <submittedName>
        <fullName evidence="1">Uncharacterized protein</fullName>
    </submittedName>
</protein>
<dbReference type="AlphaFoldDB" id="A0A3A1QY36"/>
<evidence type="ECO:0000313" key="1">
    <source>
        <dbReference type="EMBL" id="RIW30913.1"/>
    </source>
</evidence>
<organism evidence="1 2">
    <name type="scientific">Bacillus salacetis</name>
    <dbReference type="NCBI Taxonomy" id="2315464"/>
    <lineage>
        <taxon>Bacteria</taxon>
        <taxon>Bacillati</taxon>
        <taxon>Bacillota</taxon>
        <taxon>Bacilli</taxon>
        <taxon>Bacillales</taxon>
        <taxon>Bacillaceae</taxon>
        <taxon>Bacillus</taxon>
    </lineage>
</organism>
<name>A0A3A1QY36_9BACI</name>
<gene>
    <name evidence="1" type="ORF">D3H55_16135</name>
</gene>
<comment type="caution">
    <text evidence="1">The sequence shown here is derived from an EMBL/GenBank/DDBJ whole genome shotgun (WGS) entry which is preliminary data.</text>
</comment>
<keyword evidence="2" id="KW-1185">Reference proteome</keyword>
<sequence>MDFPSFTYFLRLILDELLFVNNKKSWSSALYLGVFHTKDAHHFGFLFAQVYKTILWMDVVNCV</sequence>
<reference evidence="1 2" key="1">
    <citation type="submission" date="2018-09" db="EMBL/GenBank/DDBJ databases">
        <title>Bacillus saliacetes sp. nov., isolated from Thai shrimp paste (Ka-pi).</title>
        <authorList>
            <person name="Daroonpunt R."/>
            <person name="Tanasupawat S."/>
            <person name="Yiamsombut S."/>
        </authorList>
    </citation>
    <scope>NUCLEOTIDE SEQUENCE [LARGE SCALE GENOMIC DNA]</scope>
    <source>
        <strain evidence="1 2">SKP7-4</strain>
    </source>
</reference>
<evidence type="ECO:0000313" key="2">
    <source>
        <dbReference type="Proteomes" id="UP000265801"/>
    </source>
</evidence>
<proteinExistence type="predicted"/>
<accession>A0A3A1QY36</accession>
<dbReference type="Proteomes" id="UP000265801">
    <property type="component" value="Unassembled WGS sequence"/>
</dbReference>